<dbReference type="AlphaFoldDB" id="A0AAE8SXA1"/>
<dbReference type="InterPro" id="IPR052800">
    <property type="entry name" value="DNA_Repair_Helicase_ZGRF1"/>
</dbReference>
<dbReference type="Pfam" id="PF10382">
    <property type="entry name" value="ZGRF1-like_N"/>
    <property type="match status" value="1"/>
</dbReference>
<evidence type="ECO:0000313" key="3">
    <source>
        <dbReference type="EMBL" id="SPO03737.1"/>
    </source>
</evidence>
<name>A0AAE8SXA1_9PEZI</name>
<evidence type="ECO:0000313" key="4">
    <source>
        <dbReference type="Proteomes" id="UP001187682"/>
    </source>
</evidence>
<accession>A0AAE8SXA1</accession>
<dbReference type="Proteomes" id="UP001187682">
    <property type="component" value="Unassembled WGS sequence"/>
</dbReference>
<dbReference type="GO" id="GO:0005634">
    <property type="term" value="C:nucleus"/>
    <property type="evidence" value="ECO:0007669"/>
    <property type="project" value="TreeGrafter"/>
</dbReference>
<protein>
    <recommendedName>
        <fullName evidence="2">5'-3' DNA helicase ZGRF1-like N-terminal domain-containing protein</fullName>
    </recommendedName>
</protein>
<feature type="region of interest" description="Disordered" evidence="1">
    <location>
        <begin position="124"/>
        <end position="211"/>
    </location>
</feature>
<feature type="compositionally biased region" description="Polar residues" evidence="1">
    <location>
        <begin position="186"/>
        <end position="195"/>
    </location>
</feature>
<evidence type="ECO:0000256" key="1">
    <source>
        <dbReference type="SAM" id="MobiDB-lite"/>
    </source>
</evidence>
<sequence>MVSSQSTPARTVAPVIKHICLYTRDLKRKHKRWQDGRLEFHTFNRRVMVYDDVGTHIGDTHRTKDQDVEDGDEFELDRGNVIVQVAERVGQRDQDITEIFARKPKPTATENPPQTPVRLLTPGVRPPSSHFQTQRPLTSLLSTTPGRRIGRAAIPSTSPYEQRQINPIPDEADHRSKRRRLETTLADAQSPTAVVSGTRPEGLHSTAKADI</sequence>
<dbReference type="GO" id="GO:0035861">
    <property type="term" value="C:site of double-strand break"/>
    <property type="evidence" value="ECO:0007669"/>
    <property type="project" value="TreeGrafter"/>
</dbReference>
<gene>
    <name evidence="3" type="ORF">DNG_06420</name>
</gene>
<proteinExistence type="predicted"/>
<comment type="caution">
    <text evidence="3">The sequence shown here is derived from an EMBL/GenBank/DDBJ whole genome shotgun (WGS) entry which is preliminary data.</text>
</comment>
<organism evidence="3 4">
    <name type="scientific">Cephalotrichum gorgonifer</name>
    <dbReference type="NCBI Taxonomy" id="2041049"/>
    <lineage>
        <taxon>Eukaryota</taxon>
        <taxon>Fungi</taxon>
        <taxon>Dikarya</taxon>
        <taxon>Ascomycota</taxon>
        <taxon>Pezizomycotina</taxon>
        <taxon>Sordariomycetes</taxon>
        <taxon>Hypocreomycetidae</taxon>
        <taxon>Microascales</taxon>
        <taxon>Microascaceae</taxon>
        <taxon>Cephalotrichum</taxon>
    </lineage>
</organism>
<dbReference type="EMBL" id="ONZQ02000009">
    <property type="protein sequence ID" value="SPO03737.1"/>
    <property type="molecule type" value="Genomic_DNA"/>
</dbReference>
<feature type="compositionally biased region" description="Polar residues" evidence="1">
    <location>
        <begin position="129"/>
        <end position="145"/>
    </location>
</feature>
<dbReference type="InterPro" id="IPR018838">
    <property type="entry name" value="ZGRF1-like_N"/>
</dbReference>
<feature type="compositionally biased region" description="Polar residues" evidence="1">
    <location>
        <begin position="155"/>
        <end position="165"/>
    </location>
</feature>
<evidence type="ECO:0000259" key="2">
    <source>
        <dbReference type="Pfam" id="PF10382"/>
    </source>
</evidence>
<keyword evidence="4" id="KW-1185">Reference proteome</keyword>
<reference evidence="3" key="1">
    <citation type="submission" date="2018-03" db="EMBL/GenBank/DDBJ databases">
        <authorList>
            <person name="Guldener U."/>
        </authorList>
    </citation>
    <scope>NUCLEOTIDE SEQUENCE</scope>
</reference>
<dbReference type="GO" id="GO:0006302">
    <property type="term" value="P:double-strand break repair"/>
    <property type="evidence" value="ECO:0007669"/>
    <property type="project" value="TreeGrafter"/>
</dbReference>
<feature type="domain" description="5'-3' DNA helicase ZGRF1-like N-terminal" evidence="2">
    <location>
        <begin position="15"/>
        <end position="96"/>
    </location>
</feature>
<dbReference type="PANTHER" id="PTHR28535:SF1">
    <property type="entry name" value="PROTEIN ZGRF1"/>
    <property type="match status" value="1"/>
</dbReference>
<dbReference type="PANTHER" id="PTHR28535">
    <property type="entry name" value="ZINC FINGER GRF-TYPE CONTAINING 1"/>
    <property type="match status" value="1"/>
</dbReference>